<evidence type="ECO:0000313" key="3">
    <source>
        <dbReference type="Proteomes" id="UP000651156"/>
    </source>
</evidence>
<dbReference type="Gene3D" id="3.40.50.1820">
    <property type="entry name" value="alpha/beta hydrolase"/>
    <property type="match status" value="1"/>
</dbReference>
<dbReference type="InterPro" id="IPR002925">
    <property type="entry name" value="Dienelactn_hydro"/>
</dbReference>
<proteinExistence type="predicted"/>
<dbReference type="EMBL" id="JADEWN010000007">
    <property type="protein sequence ID" value="MBE9189613.1"/>
    <property type="molecule type" value="Genomic_DNA"/>
</dbReference>
<dbReference type="PANTHER" id="PTHR46623:SF6">
    <property type="entry name" value="ALPHA_BETA-HYDROLASES SUPERFAMILY PROTEIN"/>
    <property type="match status" value="1"/>
</dbReference>
<evidence type="ECO:0000313" key="2">
    <source>
        <dbReference type="EMBL" id="MBE9189613.1"/>
    </source>
</evidence>
<gene>
    <name evidence="2" type="ORF">IQ230_04375</name>
</gene>
<dbReference type="InterPro" id="IPR029058">
    <property type="entry name" value="AB_hydrolase_fold"/>
</dbReference>
<reference evidence="2 3" key="1">
    <citation type="submission" date="2020-10" db="EMBL/GenBank/DDBJ databases">
        <authorList>
            <person name="Castelo-Branco R."/>
            <person name="Eusebio N."/>
            <person name="Adriana R."/>
            <person name="Vieira A."/>
            <person name="Brugerolle De Fraissinette N."/>
            <person name="Rezende De Castro R."/>
            <person name="Schneider M.P."/>
            <person name="Vasconcelos V."/>
            <person name="Leao P.N."/>
        </authorList>
    </citation>
    <scope>NUCLEOTIDE SEQUENCE [LARGE SCALE GENOMIC DNA]</scope>
    <source>
        <strain evidence="2 3">LEGE 06123</strain>
    </source>
</reference>
<keyword evidence="2" id="KW-0378">Hydrolase</keyword>
<dbReference type="InterPro" id="IPR051049">
    <property type="entry name" value="Dienelactone_hydrolase-like"/>
</dbReference>
<organism evidence="2 3">
    <name type="scientific">Gloeocapsopsis crepidinum LEGE 06123</name>
    <dbReference type="NCBI Taxonomy" id="588587"/>
    <lineage>
        <taxon>Bacteria</taxon>
        <taxon>Bacillati</taxon>
        <taxon>Cyanobacteriota</taxon>
        <taxon>Cyanophyceae</taxon>
        <taxon>Oscillatoriophycideae</taxon>
        <taxon>Chroococcales</taxon>
        <taxon>Chroococcaceae</taxon>
        <taxon>Gloeocapsopsis</taxon>
    </lineage>
</organism>
<keyword evidence="3" id="KW-1185">Reference proteome</keyword>
<accession>A0ABR9UNM4</accession>
<comment type="caution">
    <text evidence="2">The sequence shown here is derived from an EMBL/GenBank/DDBJ whole genome shotgun (WGS) entry which is preliminary data.</text>
</comment>
<evidence type="ECO:0000259" key="1">
    <source>
        <dbReference type="Pfam" id="PF01738"/>
    </source>
</evidence>
<name>A0ABR9UNM4_9CHRO</name>
<protein>
    <submittedName>
        <fullName evidence="2">Dienelactone hydrolase family protein</fullName>
    </submittedName>
</protein>
<dbReference type="GO" id="GO:0016787">
    <property type="term" value="F:hydrolase activity"/>
    <property type="evidence" value="ECO:0007669"/>
    <property type="project" value="UniProtKB-KW"/>
</dbReference>
<dbReference type="Proteomes" id="UP000651156">
    <property type="component" value="Unassembled WGS sequence"/>
</dbReference>
<dbReference type="Pfam" id="PF01738">
    <property type="entry name" value="DLH"/>
    <property type="match status" value="1"/>
</dbReference>
<dbReference type="PANTHER" id="PTHR46623">
    <property type="entry name" value="CARBOXYMETHYLENEBUTENOLIDASE-RELATED"/>
    <property type="match status" value="1"/>
</dbReference>
<feature type="domain" description="Dienelactone hydrolase" evidence="1">
    <location>
        <begin position="17"/>
        <end position="234"/>
    </location>
</feature>
<sequence length="235" mass="26857">MQIEQSEVAILRPDGQMSAFLCTPVEPERMPAVLLLMEAFGLTQHIRDVAIRIAKEGYVVLVPDLYYRKPNSKFNYDEVEQAMAMMWQLDFGKPMEEDLQAALGYLRSLRNVNPNKVGVTGFCLGGGLTFLTACKFSAEIAAAAPFYGMVLDEWIEAVKNITVPVYLFFGGIDPFIPCDRIYQIESRFQELGKEYTLKVYPDAEHGFFCHERSSYNQLAAEDSWNELKHFFRKHL</sequence>
<dbReference type="SUPFAM" id="SSF53474">
    <property type="entry name" value="alpha/beta-Hydrolases"/>
    <property type="match status" value="1"/>
</dbReference>